<dbReference type="OrthoDB" id="415284at2759"/>
<dbReference type="GO" id="GO:0003677">
    <property type="term" value="F:DNA binding"/>
    <property type="evidence" value="ECO:0007669"/>
    <property type="project" value="InterPro"/>
</dbReference>
<evidence type="ECO:0000313" key="3">
    <source>
        <dbReference type="Proteomes" id="UP000601435"/>
    </source>
</evidence>
<reference evidence="2" key="1">
    <citation type="submission" date="2021-02" db="EMBL/GenBank/DDBJ databases">
        <authorList>
            <person name="Dougan E. K."/>
            <person name="Rhodes N."/>
            <person name="Thang M."/>
            <person name="Chan C."/>
        </authorList>
    </citation>
    <scope>NUCLEOTIDE SEQUENCE</scope>
</reference>
<accession>A0A813AKC4</accession>
<evidence type="ECO:0000256" key="1">
    <source>
        <dbReference type="SAM" id="MobiDB-lite"/>
    </source>
</evidence>
<protein>
    <recommendedName>
        <fullName evidence="4">Tyr recombinase domain-containing protein</fullName>
    </recommendedName>
</protein>
<organism evidence="2 3">
    <name type="scientific">Symbiodinium necroappetens</name>
    <dbReference type="NCBI Taxonomy" id="1628268"/>
    <lineage>
        <taxon>Eukaryota</taxon>
        <taxon>Sar</taxon>
        <taxon>Alveolata</taxon>
        <taxon>Dinophyceae</taxon>
        <taxon>Suessiales</taxon>
        <taxon>Symbiodiniaceae</taxon>
        <taxon>Symbiodinium</taxon>
    </lineage>
</organism>
<feature type="region of interest" description="Disordered" evidence="1">
    <location>
        <begin position="263"/>
        <end position="283"/>
    </location>
</feature>
<dbReference type="SUPFAM" id="SSF56349">
    <property type="entry name" value="DNA breaking-rejoining enzymes"/>
    <property type="match status" value="1"/>
</dbReference>
<evidence type="ECO:0000313" key="2">
    <source>
        <dbReference type="EMBL" id="CAE7871601.1"/>
    </source>
</evidence>
<sequence>MDLSAPRTPADARRAELRRPLQIVADRVIRPVTRANRARLLEDFDGWLRTTQDTNLADLLKTPWEQVERISALLVQFGQQLFRTGSPYYRCSETINGIAAARPGIRRSLSAAWDLAFAWLTEEPHAHHRALPKGILLAVLSAALTWGWLLEAGVFALAWSGLLRIGEVLAATRKDLILPRDAAPDTTFALLQIRAPKTRGRAAKHQASHVDPPDVVELLDLAFGALPQTSRLWPMSAGTLRRRFKLLQARFGLMAPMVLPTLSSPRSDQEAQPGCSIAPRIRT</sequence>
<evidence type="ECO:0008006" key="4">
    <source>
        <dbReference type="Google" id="ProtNLM"/>
    </source>
</evidence>
<name>A0A813AKC4_9DINO</name>
<gene>
    <name evidence="2" type="ORF">SNEC2469_LOCUS28201</name>
</gene>
<dbReference type="Proteomes" id="UP000601435">
    <property type="component" value="Unassembled WGS sequence"/>
</dbReference>
<dbReference type="EMBL" id="CAJNJA010060742">
    <property type="protein sequence ID" value="CAE7871601.1"/>
    <property type="molecule type" value="Genomic_DNA"/>
</dbReference>
<proteinExistence type="predicted"/>
<dbReference type="InterPro" id="IPR011010">
    <property type="entry name" value="DNA_brk_join_enz"/>
</dbReference>
<dbReference type="AlphaFoldDB" id="A0A813AKC4"/>
<comment type="caution">
    <text evidence="2">The sequence shown here is derived from an EMBL/GenBank/DDBJ whole genome shotgun (WGS) entry which is preliminary data.</text>
</comment>
<keyword evidence="3" id="KW-1185">Reference proteome</keyword>